<feature type="region of interest" description="Disordered" evidence="1">
    <location>
        <begin position="1"/>
        <end position="21"/>
    </location>
</feature>
<evidence type="ECO:0000313" key="3">
    <source>
        <dbReference type="Proteomes" id="UP000297245"/>
    </source>
</evidence>
<keyword evidence="3" id="KW-1185">Reference proteome</keyword>
<reference evidence="2 3" key="1">
    <citation type="journal article" date="2019" name="Nat. Ecol. Evol.">
        <title>Megaphylogeny resolves global patterns of mushroom evolution.</title>
        <authorList>
            <person name="Varga T."/>
            <person name="Krizsan K."/>
            <person name="Foldi C."/>
            <person name="Dima B."/>
            <person name="Sanchez-Garcia M."/>
            <person name="Sanchez-Ramirez S."/>
            <person name="Szollosi G.J."/>
            <person name="Szarkandi J.G."/>
            <person name="Papp V."/>
            <person name="Albert L."/>
            <person name="Andreopoulos W."/>
            <person name="Angelini C."/>
            <person name="Antonin V."/>
            <person name="Barry K.W."/>
            <person name="Bougher N.L."/>
            <person name="Buchanan P."/>
            <person name="Buyck B."/>
            <person name="Bense V."/>
            <person name="Catcheside P."/>
            <person name="Chovatia M."/>
            <person name="Cooper J."/>
            <person name="Damon W."/>
            <person name="Desjardin D."/>
            <person name="Finy P."/>
            <person name="Geml J."/>
            <person name="Haridas S."/>
            <person name="Hughes K."/>
            <person name="Justo A."/>
            <person name="Karasinski D."/>
            <person name="Kautmanova I."/>
            <person name="Kiss B."/>
            <person name="Kocsube S."/>
            <person name="Kotiranta H."/>
            <person name="LaButti K.M."/>
            <person name="Lechner B.E."/>
            <person name="Liimatainen K."/>
            <person name="Lipzen A."/>
            <person name="Lukacs Z."/>
            <person name="Mihaltcheva S."/>
            <person name="Morgado L.N."/>
            <person name="Niskanen T."/>
            <person name="Noordeloos M.E."/>
            <person name="Ohm R.A."/>
            <person name="Ortiz-Santana B."/>
            <person name="Ovrebo C."/>
            <person name="Racz N."/>
            <person name="Riley R."/>
            <person name="Savchenko A."/>
            <person name="Shiryaev A."/>
            <person name="Soop K."/>
            <person name="Spirin V."/>
            <person name="Szebenyi C."/>
            <person name="Tomsovsky M."/>
            <person name="Tulloss R.E."/>
            <person name="Uehling J."/>
            <person name="Grigoriev I.V."/>
            <person name="Vagvolgyi C."/>
            <person name="Papp T."/>
            <person name="Martin F.M."/>
            <person name="Miettinen O."/>
            <person name="Hibbett D.S."/>
            <person name="Nagy L.G."/>
        </authorList>
    </citation>
    <scope>NUCLEOTIDE SEQUENCE [LARGE SCALE GENOMIC DNA]</scope>
    <source>
        <strain evidence="2 3">CBS 962.96</strain>
    </source>
</reference>
<organism evidence="2 3">
    <name type="scientific">Dendrothele bispora (strain CBS 962.96)</name>
    <dbReference type="NCBI Taxonomy" id="1314807"/>
    <lineage>
        <taxon>Eukaryota</taxon>
        <taxon>Fungi</taxon>
        <taxon>Dikarya</taxon>
        <taxon>Basidiomycota</taxon>
        <taxon>Agaricomycotina</taxon>
        <taxon>Agaricomycetes</taxon>
        <taxon>Agaricomycetidae</taxon>
        <taxon>Agaricales</taxon>
        <taxon>Agaricales incertae sedis</taxon>
        <taxon>Dendrothele</taxon>
    </lineage>
</organism>
<accession>A0A4S8MAI7</accession>
<name>A0A4S8MAI7_DENBC</name>
<evidence type="ECO:0000256" key="1">
    <source>
        <dbReference type="SAM" id="MobiDB-lite"/>
    </source>
</evidence>
<evidence type="ECO:0000313" key="2">
    <source>
        <dbReference type="EMBL" id="THU99457.1"/>
    </source>
</evidence>
<protein>
    <submittedName>
        <fullName evidence="2">Uncharacterized protein</fullName>
    </submittedName>
</protein>
<dbReference type="Proteomes" id="UP000297245">
    <property type="component" value="Unassembled WGS sequence"/>
</dbReference>
<gene>
    <name evidence="2" type="ORF">K435DRAFT_794895</name>
</gene>
<dbReference type="AlphaFoldDB" id="A0A4S8MAI7"/>
<proteinExistence type="predicted"/>
<dbReference type="EMBL" id="ML179119">
    <property type="protein sequence ID" value="THU99457.1"/>
    <property type="molecule type" value="Genomic_DNA"/>
</dbReference>
<sequence>MQRLRGGEISSDIQSQKGGKAGDISTFSANLFLGHQVSSMEIFGTDWKKERESERGFVNPESMARILGLSFAALALKLIEREKESNEDIGFVNPESIHASDLTVVWVAGSAAPAGPTPVIPATLSIHCRRPMAILTIRNITGVGPAGVALPATSTLLNIGG</sequence>